<organism evidence="2 3">
    <name type="scientific">Phanerochaete carnosa (strain HHB-10118-sp)</name>
    <name type="common">White-rot fungus</name>
    <name type="synonym">Peniophora carnosa</name>
    <dbReference type="NCBI Taxonomy" id="650164"/>
    <lineage>
        <taxon>Eukaryota</taxon>
        <taxon>Fungi</taxon>
        <taxon>Dikarya</taxon>
        <taxon>Basidiomycota</taxon>
        <taxon>Agaricomycotina</taxon>
        <taxon>Agaricomycetes</taxon>
        <taxon>Polyporales</taxon>
        <taxon>Phanerochaetaceae</taxon>
        <taxon>Phanerochaete</taxon>
    </lineage>
</organism>
<dbReference type="HOGENOM" id="CLU_202882_0_0_1"/>
<evidence type="ECO:0000313" key="3">
    <source>
        <dbReference type="Proteomes" id="UP000008370"/>
    </source>
</evidence>
<gene>
    <name evidence="2" type="ORF">PHACADRAFT_84808</name>
</gene>
<dbReference type="SUPFAM" id="SSF54277">
    <property type="entry name" value="CAD &amp; PB1 domains"/>
    <property type="match status" value="1"/>
</dbReference>
<dbReference type="PROSITE" id="PS51745">
    <property type="entry name" value="PB1"/>
    <property type="match status" value="1"/>
</dbReference>
<evidence type="ECO:0000259" key="1">
    <source>
        <dbReference type="PROSITE" id="PS51745"/>
    </source>
</evidence>
<reference evidence="2 3" key="1">
    <citation type="journal article" date="2012" name="BMC Genomics">
        <title>Comparative genomics of the white-rot fungi, Phanerochaete carnosa and P. chrysosporium, to elucidate the genetic basis of the distinct wood types they colonize.</title>
        <authorList>
            <person name="Suzuki H."/>
            <person name="MacDonald J."/>
            <person name="Syed K."/>
            <person name="Salamov A."/>
            <person name="Hori C."/>
            <person name="Aerts A."/>
            <person name="Henrissat B."/>
            <person name="Wiebenga A."/>
            <person name="vanKuyk P.A."/>
            <person name="Barry K."/>
            <person name="Lindquist E."/>
            <person name="LaButti K."/>
            <person name="Lapidus A."/>
            <person name="Lucas S."/>
            <person name="Coutinho P."/>
            <person name="Gong Y."/>
            <person name="Samejima M."/>
            <person name="Mahadevan R."/>
            <person name="Abou-Zaid M."/>
            <person name="de Vries R.P."/>
            <person name="Igarashi K."/>
            <person name="Yadav J.S."/>
            <person name="Grigoriev I.V."/>
            <person name="Master E.R."/>
        </authorList>
    </citation>
    <scope>NUCLEOTIDE SEQUENCE [LARGE SCALE GENOMIC DNA]</scope>
    <source>
        <strain evidence="2 3">HHB-10118-sp</strain>
    </source>
</reference>
<feature type="non-terminal residue" evidence="2">
    <location>
        <position position="50"/>
    </location>
</feature>
<name>K5WBE9_PHACS</name>
<feature type="domain" description="PB1" evidence="1">
    <location>
        <begin position="1"/>
        <end position="50"/>
    </location>
</feature>
<keyword evidence="3" id="KW-1185">Reference proteome</keyword>
<dbReference type="Proteomes" id="UP000008370">
    <property type="component" value="Unassembled WGS sequence"/>
</dbReference>
<dbReference type="AlphaFoldDB" id="K5WBE9"/>
<dbReference type="OrthoDB" id="661148at2759"/>
<sequence>MFYKQPTWDDLADRIQNLYGIPKDKVGVSYFDVDGDEITLSSQDELQDYY</sequence>
<dbReference type="GeneID" id="18920467"/>
<dbReference type="KEGG" id="pco:PHACADRAFT_84808"/>
<evidence type="ECO:0000313" key="2">
    <source>
        <dbReference type="EMBL" id="EKM61283.1"/>
    </source>
</evidence>
<dbReference type="RefSeq" id="XP_007390708.1">
    <property type="nucleotide sequence ID" value="XM_007390646.1"/>
</dbReference>
<dbReference type="InterPro" id="IPR000270">
    <property type="entry name" value="PB1_dom"/>
</dbReference>
<protein>
    <recommendedName>
        <fullName evidence="1">PB1 domain-containing protein</fullName>
    </recommendedName>
</protein>
<dbReference type="InterPro" id="IPR053793">
    <property type="entry name" value="PB1-like"/>
</dbReference>
<dbReference type="EMBL" id="JH930468">
    <property type="protein sequence ID" value="EKM61283.1"/>
    <property type="molecule type" value="Genomic_DNA"/>
</dbReference>
<proteinExistence type="predicted"/>
<dbReference type="Pfam" id="PF00564">
    <property type="entry name" value="PB1"/>
    <property type="match status" value="1"/>
</dbReference>
<dbReference type="Gene3D" id="3.10.20.90">
    <property type="entry name" value="Phosphatidylinositol 3-kinase Catalytic Subunit, Chain A, domain 1"/>
    <property type="match status" value="1"/>
</dbReference>
<accession>K5WBE9</accession>
<dbReference type="InParanoid" id="K5WBE9"/>